<organism evidence="3 4">
    <name type="scientific">Cohnella soli</name>
    <dbReference type="NCBI Taxonomy" id="425005"/>
    <lineage>
        <taxon>Bacteria</taxon>
        <taxon>Bacillati</taxon>
        <taxon>Bacillota</taxon>
        <taxon>Bacilli</taxon>
        <taxon>Bacillales</taxon>
        <taxon>Paenibacillaceae</taxon>
        <taxon>Cohnella</taxon>
    </lineage>
</organism>
<feature type="domain" description="SLH" evidence="2">
    <location>
        <begin position="736"/>
        <end position="799"/>
    </location>
</feature>
<dbReference type="PANTHER" id="PTHR43308">
    <property type="entry name" value="OUTER MEMBRANE PROTEIN ALPHA-RELATED"/>
    <property type="match status" value="1"/>
</dbReference>
<dbReference type="Pfam" id="PF20578">
    <property type="entry name" value="aBig_2"/>
    <property type="match status" value="1"/>
</dbReference>
<evidence type="ECO:0000259" key="2">
    <source>
        <dbReference type="PROSITE" id="PS51272"/>
    </source>
</evidence>
<sequence length="919" mass="100383">MNRKLKAFGSVSFAFLVLSQSAATVSATENTVSAAPIGKWMSGEYHVHTVQSADASEPYMKLENVLNAAFRENIGQMPAETVTSLSFGAPFDYIVLSDHLRDSPRSPDGADNLTARWQAIKDQQTKLAALQADRKYQGKIVYSGFEWDMMGLDHGSVGIIDSNSNEVPVEAIHQFEWLYSYDTTPGMFHSDEATLWGARPQKADLKPDKNKTLEAIGWLKTNYPESYVLLNHPSRHNGDSSGVVTIEDIRKMNDKAPEIVFGMEGLPGNQMAAGKNRGELADIYGGADVMVAKVGGIWDSLLGEGRRFWNFTNSDFHFKVSSNRSYSSGYWPSEYSRNYTWVEGNTFKDVVEGMRSGKSYSVFGDLINALDFKAGGGGKQAEMGGNLQVTEGDLTTITIRFKSPEQNNYAPISAHPSSVTNAVKVDHVDLISGEVTGKLDASQYASNTTNATTKVIKRFTKEDWGQPDAEGYYTISYKVPADKNRYYRLRGTNLGTDVEGFTANGEPLQDKSYDYNGTPTPTENETRFNNINDRNYTSLWFYSNPIFVDVEALSDEQAVNDTIASVTTTLGDTSAVSSNVALPVEGLHGTKIEWKSSNTNYIRIDNNNAIVTRPSSGYSDANVTLTATVSRGEQSKDKNYTFIVKAYPYTGTPGNGIGKPNTSVSGSGGTIAADANGTVTITPDKGYRVKEVTVNGVSKGALTQLTGLKASDQVVVTFEKLPEEPEKPTNPTEPTKPEVTFNDISNHWAASSIRYVVEHELFTGTAANTFSPDRTMTRGMLVTVMHRLAGKPEAGTNHFQDVSENSYYRDAAAWASQNNIVNGMDSTRFAPEQSVTREQLALILFNYAKANKWNVNGSQSLGGFSDANSLSKWATDAMKWAVSNQILSGKGNGILDPKGAASRAEVAAIMNRFMAAFNL</sequence>
<keyword evidence="1" id="KW-0732">Signal</keyword>
<dbReference type="Pfam" id="PF00395">
    <property type="entry name" value="SLH"/>
    <property type="match status" value="3"/>
</dbReference>
<dbReference type="PROSITE" id="PS51272">
    <property type="entry name" value="SLH"/>
    <property type="match status" value="3"/>
</dbReference>
<protein>
    <submittedName>
        <fullName evidence="3">S-layer homology domain-containing protein</fullName>
    </submittedName>
</protein>
<gene>
    <name evidence="3" type="ORF">ACFPOF_01615</name>
</gene>
<dbReference type="InterPro" id="IPR001119">
    <property type="entry name" value="SLH_dom"/>
</dbReference>
<accession>A0ABW0HM08</accession>
<dbReference type="Gene3D" id="3.20.20.140">
    <property type="entry name" value="Metal-dependent hydrolases"/>
    <property type="match status" value="1"/>
</dbReference>
<evidence type="ECO:0000313" key="4">
    <source>
        <dbReference type="Proteomes" id="UP001596113"/>
    </source>
</evidence>
<dbReference type="PANTHER" id="PTHR43308:SF5">
    <property type="entry name" value="S-LAYER PROTEIN _ PEPTIDOGLYCAN ENDO-BETA-N-ACETYLGLUCOSAMINIDASE"/>
    <property type="match status" value="1"/>
</dbReference>
<dbReference type="InterPro" id="IPR051465">
    <property type="entry name" value="Cell_Envelope_Struct_Comp"/>
</dbReference>
<proteinExistence type="predicted"/>
<evidence type="ECO:0000256" key="1">
    <source>
        <dbReference type="SAM" id="SignalP"/>
    </source>
</evidence>
<feature type="domain" description="SLH" evidence="2">
    <location>
        <begin position="800"/>
        <end position="858"/>
    </location>
</feature>
<dbReference type="Proteomes" id="UP001596113">
    <property type="component" value="Unassembled WGS sequence"/>
</dbReference>
<feature type="domain" description="SLH" evidence="2">
    <location>
        <begin position="861"/>
        <end position="919"/>
    </location>
</feature>
<dbReference type="RefSeq" id="WP_378128951.1">
    <property type="nucleotide sequence ID" value="NZ_JBHSMI010000002.1"/>
</dbReference>
<feature type="signal peptide" evidence="1">
    <location>
        <begin position="1"/>
        <end position="22"/>
    </location>
</feature>
<name>A0ABW0HM08_9BACL</name>
<dbReference type="InterPro" id="IPR016195">
    <property type="entry name" value="Pol/histidinol_Pase-like"/>
</dbReference>
<dbReference type="EMBL" id="JBHSMI010000002">
    <property type="protein sequence ID" value="MFC5401418.1"/>
    <property type="molecule type" value="Genomic_DNA"/>
</dbReference>
<dbReference type="InterPro" id="IPR046780">
    <property type="entry name" value="aBig_2"/>
</dbReference>
<keyword evidence="4" id="KW-1185">Reference proteome</keyword>
<feature type="chain" id="PRO_5045613984" evidence="1">
    <location>
        <begin position="23"/>
        <end position="919"/>
    </location>
</feature>
<evidence type="ECO:0000313" key="3">
    <source>
        <dbReference type="EMBL" id="MFC5401418.1"/>
    </source>
</evidence>
<reference evidence="4" key="1">
    <citation type="journal article" date="2019" name="Int. J. Syst. Evol. Microbiol.">
        <title>The Global Catalogue of Microorganisms (GCM) 10K type strain sequencing project: providing services to taxonomists for standard genome sequencing and annotation.</title>
        <authorList>
            <consortium name="The Broad Institute Genomics Platform"/>
            <consortium name="The Broad Institute Genome Sequencing Center for Infectious Disease"/>
            <person name="Wu L."/>
            <person name="Ma J."/>
        </authorList>
    </citation>
    <scope>NUCLEOTIDE SEQUENCE [LARGE SCALE GENOMIC DNA]</scope>
    <source>
        <strain evidence="4">CGMCC 1.18575</strain>
    </source>
</reference>
<dbReference type="SUPFAM" id="SSF89550">
    <property type="entry name" value="PHP domain-like"/>
    <property type="match status" value="1"/>
</dbReference>
<comment type="caution">
    <text evidence="3">The sequence shown here is derived from an EMBL/GenBank/DDBJ whole genome shotgun (WGS) entry which is preliminary data.</text>
</comment>